<protein>
    <submittedName>
        <fullName evidence="7">Exocyst complex component 1</fullName>
    </submittedName>
</protein>
<dbReference type="Proteomes" id="UP000292052">
    <property type="component" value="Unassembled WGS sequence"/>
</dbReference>
<evidence type="ECO:0000313" key="7">
    <source>
        <dbReference type="EMBL" id="RZC41349.1"/>
    </source>
</evidence>
<dbReference type="InterPro" id="IPR019160">
    <property type="entry name" value="Sec3_CC"/>
</dbReference>
<dbReference type="InterPro" id="IPR028258">
    <property type="entry name" value="Sec3-PIP2_bind"/>
</dbReference>
<dbReference type="GO" id="GO:0006887">
    <property type="term" value="P:exocytosis"/>
    <property type="evidence" value="ECO:0007669"/>
    <property type="project" value="UniProtKB-KW"/>
</dbReference>
<evidence type="ECO:0000256" key="2">
    <source>
        <dbReference type="ARBA" id="ARBA00022448"/>
    </source>
</evidence>
<evidence type="ECO:0000256" key="4">
    <source>
        <dbReference type="ARBA" id="ARBA00023054"/>
    </source>
</evidence>
<dbReference type="GO" id="GO:0005886">
    <property type="term" value="C:plasma membrane"/>
    <property type="evidence" value="ECO:0007669"/>
    <property type="project" value="TreeGrafter"/>
</dbReference>
<evidence type="ECO:0000256" key="3">
    <source>
        <dbReference type="ARBA" id="ARBA00022483"/>
    </source>
</evidence>
<comment type="similarity">
    <text evidence="1">Belongs to the SEC3 family.</text>
</comment>
<dbReference type="PANTHER" id="PTHR16092:SF14">
    <property type="entry name" value="EXOCYST COMPLEX COMPONENT 1 ISOFORM X1"/>
    <property type="match status" value="1"/>
</dbReference>
<dbReference type="CDD" id="cd14683">
    <property type="entry name" value="PH-EXOC1"/>
    <property type="match status" value="1"/>
</dbReference>
<accession>A0A482W9C5</accession>
<dbReference type="SMART" id="SM01313">
    <property type="entry name" value="Sec3-PIP2_bind"/>
    <property type="match status" value="1"/>
</dbReference>
<dbReference type="Pfam" id="PF20654">
    <property type="entry name" value="Sec3_C-term"/>
    <property type="match status" value="1"/>
</dbReference>
<organism evidence="7 8">
    <name type="scientific">Asbolus verrucosus</name>
    <name type="common">Desert ironclad beetle</name>
    <dbReference type="NCBI Taxonomy" id="1661398"/>
    <lineage>
        <taxon>Eukaryota</taxon>
        <taxon>Metazoa</taxon>
        <taxon>Ecdysozoa</taxon>
        <taxon>Arthropoda</taxon>
        <taxon>Hexapoda</taxon>
        <taxon>Insecta</taxon>
        <taxon>Pterygota</taxon>
        <taxon>Neoptera</taxon>
        <taxon>Endopterygota</taxon>
        <taxon>Coleoptera</taxon>
        <taxon>Polyphaga</taxon>
        <taxon>Cucujiformia</taxon>
        <taxon>Tenebrionidae</taxon>
        <taxon>Pimeliinae</taxon>
        <taxon>Asbolus</taxon>
    </lineage>
</organism>
<dbReference type="Pfam" id="PF15277">
    <property type="entry name" value="Sec3-PIP2_bind"/>
    <property type="match status" value="1"/>
</dbReference>
<dbReference type="GO" id="GO:0005546">
    <property type="term" value="F:phosphatidylinositol-4,5-bisphosphate binding"/>
    <property type="evidence" value="ECO:0007669"/>
    <property type="project" value="TreeGrafter"/>
</dbReference>
<keyword evidence="3" id="KW-0268">Exocytosis</keyword>
<evidence type="ECO:0000256" key="1">
    <source>
        <dbReference type="ARBA" id="ARBA00006518"/>
    </source>
</evidence>
<evidence type="ECO:0000259" key="6">
    <source>
        <dbReference type="SMART" id="SM01313"/>
    </source>
</evidence>
<keyword evidence="8" id="KW-1185">Reference proteome</keyword>
<keyword evidence="2" id="KW-0813">Transport</keyword>
<dbReference type="PANTHER" id="PTHR16092">
    <property type="entry name" value="SEC3/SYNTAXIN-RELATED"/>
    <property type="match status" value="1"/>
</dbReference>
<dbReference type="Gene3D" id="2.30.29.90">
    <property type="match status" value="1"/>
</dbReference>
<name>A0A482W9C5_ASBVE</name>
<gene>
    <name evidence="7" type="ORF">BDFB_000227</name>
</gene>
<dbReference type="STRING" id="1661398.A0A482W9C5"/>
<keyword evidence="4 5" id="KW-0175">Coiled coil</keyword>
<dbReference type="OrthoDB" id="27109at2759"/>
<comment type="caution">
    <text evidence="7">The sequence shown here is derived from an EMBL/GenBank/DDBJ whole genome shotgun (WGS) entry which is preliminary data.</text>
</comment>
<dbReference type="InterPro" id="IPR048628">
    <property type="entry name" value="Sec3_C"/>
</dbReference>
<dbReference type="GO" id="GO:0000145">
    <property type="term" value="C:exocyst"/>
    <property type="evidence" value="ECO:0007669"/>
    <property type="project" value="InterPro"/>
</dbReference>
<evidence type="ECO:0000313" key="8">
    <source>
        <dbReference type="Proteomes" id="UP000292052"/>
    </source>
</evidence>
<dbReference type="GO" id="GO:0006893">
    <property type="term" value="P:Golgi to plasma membrane transport"/>
    <property type="evidence" value="ECO:0007669"/>
    <property type="project" value="TreeGrafter"/>
</dbReference>
<feature type="coiled-coil region" evidence="5">
    <location>
        <begin position="218"/>
        <end position="245"/>
    </location>
</feature>
<evidence type="ECO:0000256" key="5">
    <source>
        <dbReference type="SAM" id="Coils"/>
    </source>
</evidence>
<reference evidence="7 8" key="1">
    <citation type="submission" date="2017-03" db="EMBL/GenBank/DDBJ databases">
        <title>Genome of the blue death feigning beetle - Asbolus verrucosus.</title>
        <authorList>
            <person name="Rider S.D."/>
        </authorList>
    </citation>
    <scope>NUCLEOTIDE SEQUENCE [LARGE SCALE GENOMIC DNA]</scope>
    <source>
        <strain evidence="7">Butters</strain>
        <tissue evidence="7">Head and leg muscle</tissue>
    </source>
</reference>
<feature type="domain" description="Exocyst complex component Sec3 PIP2-binding N-terminal" evidence="6">
    <location>
        <begin position="31"/>
        <end position="121"/>
    </location>
</feature>
<dbReference type="EMBL" id="QDEB01018022">
    <property type="protein sequence ID" value="RZC41349.1"/>
    <property type="molecule type" value="Genomic_DNA"/>
</dbReference>
<dbReference type="FunFam" id="2.30.29.90:FF:000005">
    <property type="entry name" value="Exocyst complex component 1"/>
    <property type="match status" value="1"/>
</dbReference>
<dbReference type="Pfam" id="PF09763">
    <property type="entry name" value="Sec3_CC"/>
    <property type="match status" value="1"/>
</dbReference>
<dbReference type="AlphaFoldDB" id="A0A482W9C5"/>
<proteinExistence type="inferred from homology"/>
<sequence>MTSIIRALQQEVFQPNEERLITCCHVGKYLKKKKTSFLCLVSTTSPPINVTIVQVKQTDKQTHKRKRSWALAELKSVDGYNESSETQEFDLHFDKVYRWVATNVKERHSFIHNLWKQAVKHIMKDMPTFKNVPRSWITEDATTPENKFVSSPLLGLDNDFTEDFQAITDKEQEDLKRLMSGCEFAISNAEAFMEILARDLSLLDGENVQCVLASEEQVETLMGQLEIAINEADRLEKQLDSYDEILCHVRDTMEKMEKKNSMISVVDRNNQLLLKELENIVTRLDLPRKYQETLEDADFTTPQGLKAAVEAGNALKVAMNSDIDKALLQMTAVQEQRRRFEKYKEKFSRSICRQLNNLFIHYGNHKGESDKNIEGLILPQHNGVHKELNSYVELMHWIKVMDRKSYDSLKNVYRNSLGKLYERDLKILFETAKSRIAAPGLAVSPTTLIGLDRDMWTLETNSQDRKTYKVTLEQVLTQLEPVCLQEQQFCVTFFQLDVLSPSSKNTLTTLDGPEIDINIVSPRKAEKQINEDVRNMMSNLFSCLKSELDSLIEHIKRQDNFYCMYVLVCLNQHVMSAHSTFLSNTFASELIEVKRSLDQFMQMQIDSVKECKVSRKSKCGILPYVSNIEEFAVNADCLLKSDRRADLEKWYTRLVDTILEYIAIHSNDHHKTPSQVIKMGNSFQSLTNDHTTVISVLENYHHLYSLLSQLKISVLDAQRKEAKQKYNDALQAYVTLYFGRPLEKLNTFFEGVQARVASGVKASEVSYQLAFSKQELRKVISQYPGSTVKKGLESLYKKVEKHLSEEGNLLQVVWRAMQEEFIRQYKMLEDLIQQCYPGSMINLEFTIEDILHFFSDIARSH</sequence>